<protein>
    <submittedName>
        <fullName evidence="2 3">Putative transposase</fullName>
    </submittedName>
</protein>
<organism evidence="2">
    <name type="scientific">Anopheles sinensis</name>
    <name type="common">Mosquito</name>
    <dbReference type="NCBI Taxonomy" id="74873"/>
    <lineage>
        <taxon>Eukaryota</taxon>
        <taxon>Metazoa</taxon>
        <taxon>Ecdysozoa</taxon>
        <taxon>Arthropoda</taxon>
        <taxon>Hexapoda</taxon>
        <taxon>Insecta</taxon>
        <taxon>Pterygota</taxon>
        <taxon>Neoptera</taxon>
        <taxon>Endopterygota</taxon>
        <taxon>Diptera</taxon>
        <taxon>Nematocera</taxon>
        <taxon>Culicoidea</taxon>
        <taxon>Culicidae</taxon>
        <taxon>Anophelinae</taxon>
        <taxon>Anopheles</taxon>
    </lineage>
</organism>
<dbReference type="EMBL" id="ATLV01012457">
    <property type="status" value="NOT_ANNOTATED_CDS"/>
    <property type="molecule type" value="Genomic_DNA"/>
</dbReference>
<gene>
    <name evidence="2" type="ORF">ZHAS_00003962</name>
</gene>
<sequence length="145" mass="16946">MNTSVNRADAQLERRKIILAGHLENPTMSNGELAIKLNLPYQLVYEVLKRYKKRNTIERKPRQRGPHNQAWGHITQRERRLLIVSAHNTYPWMGVTKLAKWLCMNRNTVADVLRRFAERQTVDRKRVQRSNRAPLPQVCKAHGTG</sequence>
<name>A0A084VFQ6_ANOSI</name>
<reference evidence="3" key="2">
    <citation type="submission" date="2020-05" db="UniProtKB">
        <authorList>
            <consortium name="EnsemblMetazoa"/>
        </authorList>
    </citation>
    <scope>IDENTIFICATION</scope>
</reference>
<evidence type="ECO:0000313" key="4">
    <source>
        <dbReference type="Proteomes" id="UP000030765"/>
    </source>
</evidence>
<dbReference type="VEuPathDB" id="VectorBase:ASIC003962"/>
<dbReference type="EnsemblMetazoa" id="ASIC003962-RA">
    <property type="protein sequence ID" value="ASIC003962-PA"/>
    <property type="gene ID" value="ASIC003962"/>
</dbReference>
<reference evidence="2 4" key="1">
    <citation type="journal article" date="2014" name="BMC Genomics">
        <title>Genome sequence of Anopheles sinensis provides insight into genetics basis of mosquito competence for malaria parasites.</title>
        <authorList>
            <person name="Zhou D."/>
            <person name="Zhang D."/>
            <person name="Ding G."/>
            <person name="Shi L."/>
            <person name="Hou Q."/>
            <person name="Ye Y."/>
            <person name="Xu Y."/>
            <person name="Zhou H."/>
            <person name="Xiong C."/>
            <person name="Li S."/>
            <person name="Yu J."/>
            <person name="Hong S."/>
            <person name="Yu X."/>
            <person name="Zou P."/>
            <person name="Chen C."/>
            <person name="Chang X."/>
            <person name="Wang W."/>
            <person name="Lv Y."/>
            <person name="Sun Y."/>
            <person name="Ma L."/>
            <person name="Shen B."/>
            <person name="Zhu C."/>
        </authorList>
    </citation>
    <scope>NUCLEOTIDE SEQUENCE [LARGE SCALE GENOMIC DNA]</scope>
</reference>
<proteinExistence type="predicted"/>
<accession>A0A084VFQ6</accession>
<dbReference type="EMBL" id="KE524793">
    <property type="protein sequence ID" value="KFB36800.1"/>
    <property type="molecule type" value="Genomic_DNA"/>
</dbReference>
<feature type="region of interest" description="Disordered" evidence="1">
    <location>
        <begin position="124"/>
        <end position="145"/>
    </location>
</feature>
<dbReference type="AlphaFoldDB" id="A0A084VFQ6"/>
<evidence type="ECO:0000313" key="2">
    <source>
        <dbReference type="EMBL" id="KFB36800.1"/>
    </source>
</evidence>
<dbReference type="Proteomes" id="UP000030765">
    <property type="component" value="Unassembled WGS sequence"/>
</dbReference>
<evidence type="ECO:0000256" key="1">
    <source>
        <dbReference type="SAM" id="MobiDB-lite"/>
    </source>
</evidence>
<dbReference type="VEuPathDB" id="VectorBase:ASIS014834"/>
<keyword evidence="4" id="KW-1185">Reference proteome</keyword>
<evidence type="ECO:0000313" key="3">
    <source>
        <dbReference type="EnsemblMetazoa" id="ASIC003962-PA"/>
    </source>
</evidence>